<comment type="caution">
    <text evidence="7">The sequence shown here is derived from an EMBL/GenBank/DDBJ whole genome shotgun (WGS) entry which is preliminary data.</text>
</comment>
<name>A0A6I2LBT2_9BURK</name>
<sequence length="177" mass="19186">MEQIEDSAPLAISPPVPLTPQHGLSDFDCGSEALNNWLLHRAIKNENRFSRTYVACLGSKVVAYYSISAGAIDRAAGPKKIRRNAPDSIPITVLGRLAVDRDYSGKGLGGDILADALVRVAAASRTIGIAAILVHAKDEQAKRFYMRHAEFIEYPADSRILFLPIETVLAALVDEEG</sequence>
<proteinExistence type="predicted"/>
<evidence type="ECO:0000256" key="4">
    <source>
        <dbReference type="ARBA" id="ARBA00023315"/>
    </source>
</evidence>
<dbReference type="AlphaFoldDB" id="A0A6I2LBT2"/>
<reference evidence="7 8" key="1">
    <citation type="submission" date="2019-11" db="EMBL/GenBank/DDBJ databases">
        <title>Novel species isolated from a subtropical stream in China.</title>
        <authorList>
            <person name="Lu H."/>
        </authorList>
    </citation>
    <scope>NUCLEOTIDE SEQUENCE [LARGE SCALE GENOMIC DNA]</scope>
    <source>
        <strain evidence="7 8">FT80W</strain>
    </source>
</reference>
<keyword evidence="1" id="KW-0678">Repressor</keyword>
<evidence type="ECO:0000256" key="3">
    <source>
        <dbReference type="ARBA" id="ARBA00022679"/>
    </source>
</evidence>
<organism evidence="7 8">
    <name type="scientific">Duganella guangzhouensis</name>
    <dbReference type="NCBI Taxonomy" id="2666084"/>
    <lineage>
        <taxon>Bacteria</taxon>
        <taxon>Pseudomonadati</taxon>
        <taxon>Pseudomonadota</taxon>
        <taxon>Betaproteobacteria</taxon>
        <taxon>Burkholderiales</taxon>
        <taxon>Oxalobacteraceae</taxon>
        <taxon>Telluria group</taxon>
        <taxon>Duganella</taxon>
    </lineage>
</organism>
<dbReference type="EMBL" id="WKJK01000031">
    <property type="protein sequence ID" value="MRW94597.1"/>
    <property type="molecule type" value="Genomic_DNA"/>
</dbReference>
<keyword evidence="3 7" id="KW-0808">Transferase</keyword>
<dbReference type="Pfam" id="PF13508">
    <property type="entry name" value="Acetyltransf_7"/>
    <property type="match status" value="1"/>
</dbReference>
<evidence type="ECO:0000313" key="7">
    <source>
        <dbReference type="EMBL" id="MRW94597.1"/>
    </source>
</evidence>
<dbReference type="Proteomes" id="UP000433309">
    <property type="component" value="Unassembled WGS sequence"/>
</dbReference>
<comment type="catalytic activity">
    <reaction evidence="5">
        <text>glycyl-tRNA(Gly) + acetyl-CoA = N-acetylglycyl-tRNA(Gly) + CoA + H(+)</text>
        <dbReference type="Rhea" id="RHEA:81867"/>
        <dbReference type="Rhea" id="RHEA-COMP:9683"/>
        <dbReference type="Rhea" id="RHEA-COMP:19766"/>
        <dbReference type="ChEBI" id="CHEBI:15378"/>
        <dbReference type="ChEBI" id="CHEBI:57287"/>
        <dbReference type="ChEBI" id="CHEBI:57288"/>
        <dbReference type="ChEBI" id="CHEBI:78522"/>
        <dbReference type="ChEBI" id="CHEBI:232036"/>
    </reaction>
</comment>
<keyword evidence="2" id="KW-1277">Toxin-antitoxin system</keyword>
<dbReference type="Gene3D" id="3.40.630.30">
    <property type="match status" value="1"/>
</dbReference>
<feature type="domain" description="N-acetyltransferase" evidence="6">
    <location>
        <begin position="51"/>
        <end position="148"/>
    </location>
</feature>
<dbReference type="RefSeq" id="WP_154383469.1">
    <property type="nucleotide sequence ID" value="NZ_WKJK01000031.1"/>
</dbReference>
<dbReference type="SUPFAM" id="SSF55729">
    <property type="entry name" value="Acyl-CoA N-acyltransferases (Nat)"/>
    <property type="match status" value="1"/>
</dbReference>
<dbReference type="PANTHER" id="PTHR36449">
    <property type="entry name" value="ACETYLTRANSFERASE-RELATED"/>
    <property type="match status" value="1"/>
</dbReference>
<dbReference type="GO" id="GO:0016747">
    <property type="term" value="F:acyltransferase activity, transferring groups other than amino-acyl groups"/>
    <property type="evidence" value="ECO:0007669"/>
    <property type="project" value="InterPro"/>
</dbReference>
<evidence type="ECO:0000256" key="1">
    <source>
        <dbReference type="ARBA" id="ARBA00022491"/>
    </source>
</evidence>
<evidence type="ECO:0000313" key="8">
    <source>
        <dbReference type="Proteomes" id="UP000433309"/>
    </source>
</evidence>
<keyword evidence="8" id="KW-1185">Reference proteome</keyword>
<dbReference type="InterPro" id="IPR000182">
    <property type="entry name" value="GNAT_dom"/>
</dbReference>
<gene>
    <name evidence="7" type="ORF">GJ699_31980</name>
</gene>
<dbReference type="PANTHER" id="PTHR36449:SF1">
    <property type="entry name" value="ACETYLTRANSFERASE"/>
    <property type="match status" value="1"/>
</dbReference>
<evidence type="ECO:0000256" key="2">
    <source>
        <dbReference type="ARBA" id="ARBA00022649"/>
    </source>
</evidence>
<accession>A0A6I2LBT2</accession>
<protein>
    <submittedName>
        <fullName evidence="7">GNAT family N-acetyltransferase</fullName>
    </submittedName>
</protein>
<evidence type="ECO:0000256" key="5">
    <source>
        <dbReference type="ARBA" id="ARBA00049880"/>
    </source>
</evidence>
<dbReference type="InterPro" id="IPR016181">
    <property type="entry name" value="Acyl_CoA_acyltransferase"/>
</dbReference>
<evidence type="ECO:0000259" key="6">
    <source>
        <dbReference type="Pfam" id="PF13508"/>
    </source>
</evidence>
<keyword evidence="4" id="KW-0012">Acyltransferase</keyword>